<accession>A0A2P1P996</accession>
<protein>
    <submittedName>
        <fullName evidence="1">Uncharacterized protein</fullName>
    </submittedName>
</protein>
<dbReference type="Proteomes" id="UP000241762">
    <property type="component" value="Chromosome"/>
</dbReference>
<dbReference type="EMBL" id="CP027845">
    <property type="protein sequence ID" value="AVP87836.1"/>
    <property type="molecule type" value="Genomic_DNA"/>
</dbReference>
<evidence type="ECO:0000313" key="1">
    <source>
        <dbReference type="EMBL" id="AVP87836.1"/>
    </source>
</evidence>
<proteinExistence type="predicted"/>
<reference evidence="1 2" key="1">
    <citation type="submission" date="2018-03" db="EMBL/GenBank/DDBJ databases">
        <title>A gene transfer event suggests a long-term partnership between eustigmatophyte algae and a novel lineage of endosymbiotic bacteria.</title>
        <authorList>
            <person name="Yurchenko T."/>
            <person name="Sevcikova T."/>
            <person name="Pribyl P."/>
            <person name="El Karkouri K."/>
            <person name="Klimes V."/>
            <person name="Amaral R."/>
            <person name="Zbrankova V."/>
            <person name="Kim E."/>
            <person name="Raoult D."/>
            <person name="Santos L.M.A."/>
            <person name="Elias M."/>
        </authorList>
    </citation>
    <scope>NUCLEOTIDE SEQUENCE [LARGE SCALE GENOMIC DNA]</scope>
    <source>
        <strain evidence="1">CCALA 838</strain>
    </source>
</reference>
<gene>
    <name evidence="1" type="ORF">phytr_9070</name>
</gene>
<name>A0A2P1P996_9RICK</name>
<keyword evidence="2" id="KW-1185">Reference proteome</keyword>
<organism evidence="1 2">
    <name type="scientific">Candidatus Phycorickettsia trachydisci</name>
    <dbReference type="NCBI Taxonomy" id="2115978"/>
    <lineage>
        <taxon>Bacteria</taxon>
        <taxon>Pseudomonadati</taxon>
        <taxon>Pseudomonadota</taxon>
        <taxon>Alphaproteobacteria</taxon>
        <taxon>Rickettsiales</taxon>
        <taxon>Rickettsiaceae</taxon>
        <taxon>Candidatus Phycorickettsia</taxon>
    </lineage>
</organism>
<dbReference type="KEGG" id="ptc:phytr_9070"/>
<dbReference type="AlphaFoldDB" id="A0A2P1P996"/>
<sequence>MFLIKILDCYTKVKVYNIKNDNYKLLFIVHL</sequence>
<evidence type="ECO:0000313" key="2">
    <source>
        <dbReference type="Proteomes" id="UP000241762"/>
    </source>
</evidence>